<dbReference type="Gene3D" id="1.10.8.60">
    <property type="match status" value="1"/>
</dbReference>
<dbReference type="GO" id="GO:0003677">
    <property type="term" value="F:DNA binding"/>
    <property type="evidence" value="ECO:0007669"/>
    <property type="project" value="InterPro"/>
</dbReference>
<evidence type="ECO:0000256" key="2">
    <source>
        <dbReference type="ARBA" id="ARBA00022679"/>
    </source>
</evidence>
<dbReference type="Proteomes" id="UP000247465">
    <property type="component" value="Chromosome"/>
</dbReference>
<keyword evidence="9 11" id="KW-0239">DNA-directed DNA polymerase</keyword>
<dbReference type="SMART" id="SM00382">
    <property type="entry name" value="AAA"/>
    <property type="match status" value="1"/>
</dbReference>
<name>A0A2Z4ALL0_9BACT</name>
<comment type="function">
    <text evidence="11">DNA polymerase III is a complex, multichain enzyme responsible for most of the replicative synthesis in bacteria. This DNA polymerase also exhibits 3' to 5' exonuclease activity.</text>
</comment>
<dbReference type="Gene3D" id="3.40.50.300">
    <property type="entry name" value="P-loop containing nucleotide triphosphate hydrolases"/>
    <property type="match status" value="1"/>
</dbReference>
<dbReference type="InterPro" id="IPR012763">
    <property type="entry name" value="DNA_pol_III_sug/sutau_N"/>
</dbReference>
<dbReference type="Pfam" id="PF22608">
    <property type="entry name" value="DNAX_ATPase_lid"/>
    <property type="match status" value="1"/>
</dbReference>
<protein>
    <recommendedName>
        <fullName evidence="11">DNA polymerase III subunit gamma/tau</fullName>
        <ecNumber evidence="11">2.7.7.7</ecNumber>
    </recommendedName>
</protein>
<dbReference type="PANTHER" id="PTHR11669:SF0">
    <property type="entry name" value="PROTEIN STICHEL-LIKE 2"/>
    <property type="match status" value="1"/>
</dbReference>
<dbReference type="KEGG" id="mtar:DF168_01057"/>
<evidence type="ECO:0000256" key="11">
    <source>
        <dbReference type="RuleBase" id="RU364063"/>
    </source>
</evidence>
<reference evidence="14 15" key="1">
    <citation type="submission" date="2018-06" db="EMBL/GenBank/DDBJ databases">
        <title>Draft Genome Sequence of a Novel Marine Bacterium Related to the Verrucomicrobia.</title>
        <authorList>
            <person name="Vosseberg J."/>
            <person name="Martijn J."/>
            <person name="Ettema T.J.G."/>
        </authorList>
    </citation>
    <scope>NUCLEOTIDE SEQUENCE [LARGE SCALE GENOMIC DNA]</scope>
    <source>
        <strain evidence="14">TARA_B100001123</strain>
    </source>
</reference>
<dbReference type="GO" id="GO:0046872">
    <property type="term" value="F:metal ion binding"/>
    <property type="evidence" value="ECO:0007669"/>
    <property type="project" value="UniProtKB-KW"/>
</dbReference>
<sequence length="474" mass="52734">MSSSYKVIARRWRPQQFEELVGQDHIVRTLRNAIEQGRIAHAYLFVGPRGTGKTSMARLFAKALNCEGGPSLIPPNDSPICQSIMEGSCMDVIEIDGASNNSVDQVRDIREDCQYVPSQCRYKIYIIDEVHMLTNQAFNALLKTLEEPPSHVKFVFATTESHKVLPTIVSRCQRFEFRPIPDEQIAAKLEEIAAVEKIEVDKGALQSIAHLSHGGMRDAQSILDQMISFCGQKIEEEDVLDVYGLASQERVEALAQTIVSSDYSTLLKLVEELASEGRDLYRILVDLQVVLREVLISSVREGGRTRALGPSGLTSESLLRIIEVLHEGERSVKMGLSEKVNFEVTLLKAVEASRSRAIDSVINRLSSLAVNMPDSQSPVSQPSSDPDSTDTGLNKASSSRDVPPKKASKVEGEPVGDSPQELVHDTESEQEKDRVKPKLEDMVSKISPETRKILESDLRGRFREVRKVDQQKLI</sequence>
<dbReference type="AlphaFoldDB" id="A0A2Z4ALL0"/>
<evidence type="ECO:0000256" key="10">
    <source>
        <dbReference type="ARBA" id="ARBA00049244"/>
    </source>
</evidence>
<evidence type="ECO:0000256" key="5">
    <source>
        <dbReference type="ARBA" id="ARBA00022723"/>
    </source>
</evidence>
<keyword evidence="8 11" id="KW-0067">ATP-binding</keyword>
<dbReference type="InterPro" id="IPR008921">
    <property type="entry name" value="DNA_pol3_clamp-load_cplx_C"/>
</dbReference>
<feature type="compositionally biased region" description="Basic and acidic residues" evidence="12">
    <location>
        <begin position="422"/>
        <end position="443"/>
    </location>
</feature>
<organism evidence="14 15">
    <name type="scientific">Candidatus Moanibacter tarae</name>
    <dbReference type="NCBI Taxonomy" id="2200854"/>
    <lineage>
        <taxon>Bacteria</taxon>
        <taxon>Pseudomonadati</taxon>
        <taxon>Verrucomicrobiota</taxon>
        <taxon>Opitutia</taxon>
        <taxon>Puniceicoccales</taxon>
        <taxon>Puniceicoccales incertae sedis</taxon>
        <taxon>Candidatus Moanibacter</taxon>
    </lineage>
</organism>
<dbReference type="GO" id="GO:0009360">
    <property type="term" value="C:DNA polymerase III complex"/>
    <property type="evidence" value="ECO:0007669"/>
    <property type="project" value="InterPro"/>
</dbReference>
<dbReference type="Pfam" id="PF12169">
    <property type="entry name" value="DNA_pol3_gamma3"/>
    <property type="match status" value="1"/>
</dbReference>
<evidence type="ECO:0000256" key="12">
    <source>
        <dbReference type="SAM" id="MobiDB-lite"/>
    </source>
</evidence>
<dbReference type="GO" id="GO:0003887">
    <property type="term" value="F:DNA-directed DNA polymerase activity"/>
    <property type="evidence" value="ECO:0007669"/>
    <property type="project" value="UniProtKB-KW"/>
</dbReference>
<dbReference type="FunFam" id="3.40.50.300:FF:000014">
    <property type="entry name" value="DNA polymerase III subunit gamma/tau"/>
    <property type="match status" value="1"/>
</dbReference>
<dbReference type="PANTHER" id="PTHR11669">
    <property type="entry name" value="REPLICATION FACTOR C / DNA POLYMERASE III GAMMA-TAU SUBUNIT"/>
    <property type="match status" value="1"/>
</dbReference>
<keyword evidence="5" id="KW-0479">Metal-binding</keyword>
<evidence type="ECO:0000313" key="14">
    <source>
        <dbReference type="EMBL" id="AWT59860.1"/>
    </source>
</evidence>
<dbReference type="CDD" id="cd00009">
    <property type="entry name" value="AAA"/>
    <property type="match status" value="1"/>
</dbReference>
<evidence type="ECO:0000256" key="9">
    <source>
        <dbReference type="ARBA" id="ARBA00022932"/>
    </source>
</evidence>
<dbReference type="CDD" id="cd18137">
    <property type="entry name" value="HLD_clamp_pol_III_gamma_tau"/>
    <property type="match status" value="1"/>
</dbReference>
<comment type="catalytic activity">
    <reaction evidence="10 11">
        <text>DNA(n) + a 2'-deoxyribonucleoside 5'-triphosphate = DNA(n+1) + diphosphate</text>
        <dbReference type="Rhea" id="RHEA:22508"/>
        <dbReference type="Rhea" id="RHEA-COMP:17339"/>
        <dbReference type="Rhea" id="RHEA-COMP:17340"/>
        <dbReference type="ChEBI" id="CHEBI:33019"/>
        <dbReference type="ChEBI" id="CHEBI:61560"/>
        <dbReference type="ChEBI" id="CHEBI:173112"/>
        <dbReference type="EC" id="2.7.7.7"/>
    </reaction>
</comment>
<gene>
    <name evidence="14" type="primary">dnaX_1</name>
    <name evidence="11" type="synonym">dnaX</name>
    <name evidence="14" type="ORF">DF168_01057</name>
</gene>
<dbReference type="InterPro" id="IPR022754">
    <property type="entry name" value="DNA_pol_III_gamma-3"/>
</dbReference>
<accession>A0A2Z4ALL0</accession>
<dbReference type="InterPro" id="IPR050238">
    <property type="entry name" value="DNA_Rep/Repair_Clamp_Loader"/>
</dbReference>
<feature type="domain" description="AAA+ ATPase" evidence="13">
    <location>
        <begin position="39"/>
        <end position="181"/>
    </location>
</feature>
<dbReference type="InterPro" id="IPR001270">
    <property type="entry name" value="ClpA/B"/>
</dbReference>
<dbReference type="InterPro" id="IPR003593">
    <property type="entry name" value="AAA+_ATPase"/>
</dbReference>
<evidence type="ECO:0000256" key="7">
    <source>
        <dbReference type="ARBA" id="ARBA00022833"/>
    </source>
</evidence>
<keyword evidence="4 11" id="KW-0235">DNA replication</keyword>
<dbReference type="Pfam" id="PF13177">
    <property type="entry name" value="DNA_pol3_delta2"/>
    <property type="match status" value="1"/>
</dbReference>
<dbReference type="EC" id="2.7.7.7" evidence="11"/>
<dbReference type="GO" id="GO:0006261">
    <property type="term" value="P:DNA-templated DNA replication"/>
    <property type="evidence" value="ECO:0007669"/>
    <property type="project" value="TreeGrafter"/>
</dbReference>
<evidence type="ECO:0000256" key="6">
    <source>
        <dbReference type="ARBA" id="ARBA00022741"/>
    </source>
</evidence>
<dbReference type="FunFam" id="1.10.8.60:FF:000013">
    <property type="entry name" value="DNA polymerase III subunit gamma/tau"/>
    <property type="match status" value="1"/>
</dbReference>
<keyword evidence="3 11" id="KW-0548">Nucleotidyltransferase</keyword>
<dbReference type="SUPFAM" id="SSF48019">
    <property type="entry name" value="post-AAA+ oligomerization domain-like"/>
    <property type="match status" value="1"/>
</dbReference>
<dbReference type="PRINTS" id="PR00300">
    <property type="entry name" value="CLPPROTEASEA"/>
</dbReference>
<evidence type="ECO:0000256" key="4">
    <source>
        <dbReference type="ARBA" id="ARBA00022705"/>
    </source>
</evidence>
<comment type="similarity">
    <text evidence="1 11">Belongs to the DnaX/STICHEL family.</text>
</comment>
<evidence type="ECO:0000256" key="3">
    <source>
        <dbReference type="ARBA" id="ARBA00022695"/>
    </source>
</evidence>
<keyword evidence="2 11" id="KW-0808">Transferase</keyword>
<feature type="region of interest" description="Disordered" evidence="12">
    <location>
        <begin position="372"/>
        <end position="443"/>
    </location>
</feature>
<dbReference type="GO" id="GO:0005524">
    <property type="term" value="F:ATP binding"/>
    <property type="evidence" value="ECO:0007669"/>
    <property type="project" value="UniProtKB-KW"/>
</dbReference>
<dbReference type="InterPro" id="IPR045085">
    <property type="entry name" value="HLD_clamp_pol_III_gamma_tau"/>
</dbReference>
<dbReference type="InterPro" id="IPR027417">
    <property type="entry name" value="P-loop_NTPase"/>
</dbReference>
<evidence type="ECO:0000259" key="13">
    <source>
        <dbReference type="SMART" id="SM00382"/>
    </source>
</evidence>
<dbReference type="SUPFAM" id="SSF52540">
    <property type="entry name" value="P-loop containing nucleoside triphosphate hydrolases"/>
    <property type="match status" value="1"/>
</dbReference>
<proteinExistence type="inferred from homology"/>
<evidence type="ECO:0000256" key="8">
    <source>
        <dbReference type="ARBA" id="ARBA00022840"/>
    </source>
</evidence>
<evidence type="ECO:0000256" key="1">
    <source>
        <dbReference type="ARBA" id="ARBA00006360"/>
    </source>
</evidence>
<keyword evidence="7" id="KW-0862">Zinc</keyword>
<feature type="compositionally biased region" description="Basic and acidic residues" evidence="12">
    <location>
        <begin position="402"/>
        <end position="412"/>
    </location>
</feature>
<dbReference type="Gene3D" id="1.20.272.10">
    <property type="match status" value="1"/>
</dbReference>
<dbReference type="NCBIfam" id="TIGR02397">
    <property type="entry name" value="dnaX_nterm"/>
    <property type="match status" value="1"/>
</dbReference>
<dbReference type="NCBIfam" id="NF004046">
    <property type="entry name" value="PRK05563.1"/>
    <property type="match status" value="1"/>
</dbReference>
<evidence type="ECO:0000313" key="15">
    <source>
        <dbReference type="Proteomes" id="UP000247465"/>
    </source>
</evidence>
<dbReference type="EMBL" id="CP029803">
    <property type="protein sequence ID" value="AWT59860.1"/>
    <property type="molecule type" value="Genomic_DNA"/>
</dbReference>
<comment type="subunit">
    <text evidence="11">DNA polymerase III contains a core (composed of alpha, epsilon and theta chains) that associates with a tau subunit. This core dimerizes to form the POLIII' complex. PolIII' associates with the gamma complex (composed of gamma, delta, delta', psi and chi chains) and with the beta chain to form the complete DNA polymerase III complex.</text>
</comment>
<keyword evidence="6 11" id="KW-0547">Nucleotide-binding</keyword>
<feature type="compositionally biased region" description="Low complexity" evidence="12">
    <location>
        <begin position="373"/>
        <end position="391"/>
    </location>
</feature>